<organism evidence="1 2">
    <name type="scientific">Russula ochroleuca</name>
    <dbReference type="NCBI Taxonomy" id="152965"/>
    <lineage>
        <taxon>Eukaryota</taxon>
        <taxon>Fungi</taxon>
        <taxon>Dikarya</taxon>
        <taxon>Basidiomycota</taxon>
        <taxon>Agaricomycotina</taxon>
        <taxon>Agaricomycetes</taxon>
        <taxon>Russulales</taxon>
        <taxon>Russulaceae</taxon>
        <taxon>Russula</taxon>
    </lineage>
</organism>
<evidence type="ECO:0000313" key="1">
    <source>
        <dbReference type="EMBL" id="KAF8478076.1"/>
    </source>
</evidence>
<dbReference type="Proteomes" id="UP000759537">
    <property type="component" value="Unassembled WGS sequence"/>
</dbReference>
<comment type="caution">
    <text evidence="1">The sequence shown here is derived from an EMBL/GenBank/DDBJ whole genome shotgun (WGS) entry which is preliminary data.</text>
</comment>
<evidence type="ECO:0000313" key="2">
    <source>
        <dbReference type="Proteomes" id="UP000759537"/>
    </source>
</evidence>
<reference evidence="1" key="2">
    <citation type="journal article" date="2020" name="Nat. Commun.">
        <title>Large-scale genome sequencing of mycorrhizal fungi provides insights into the early evolution of symbiotic traits.</title>
        <authorList>
            <person name="Miyauchi S."/>
            <person name="Kiss E."/>
            <person name="Kuo A."/>
            <person name="Drula E."/>
            <person name="Kohler A."/>
            <person name="Sanchez-Garcia M."/>
            <person name="Morin E."/>
            <person name="Andreopoulos B."/>
            <person name="Barry K.W."/>
            <person name="Bonito G."/>
            <person name="Buee M."/>
            <person name="Carver A."/>
            <person name="Chen C."/>
            <person name="Cichocki N."/>
            <person name="Clum A."/>
            <person name="Culley D."/>
            <person name="Crous P.W."/>
            <person name="Fauchery L."/>
            <person name="Girlanda M."/>
            <person name="Hayes R.D."/>
            <person name="Keri Z."/>
            <person name="LaButti K."/>
            <person name="Lipzen A."/>
            <person name="Lombard V."/>
            <person name="Magnuson J."/>
            <person name="Maillard F."/>
            <person name="Murat C."/>
            <person name="Nolan M."/>
            <person name="Ohm R.A."/>
            <person name="Pangilinan J."/>
            <person name="Pereira M.F."/>
            <person name="Perotto S."/>
            <person name="Peter M."/>
            <person name="Pfister S."/>
            <person name="Riley R."/>
            <person name="Sitrit Y."/>
            <person name="Stielow J.B."/>
            <person name="Szollosi G."/>
            <person name="Zifcakova L."/>
            <person name="Stursova M."/>
            <person name="Spatafora J.W."/>
            <person name="Tedersoo L."/>
            <person name="Vaario L.M."/>
            <person name="Yamada A."/>
            <person name="Yan M."/>
            <person name="Wang P."/>
            <person name="Xu J."/>
            <person name="Bruns T."/>
            <person name="Baldrian P."/>
            <person name="Vilgalys R."/>
            <person name="Dunand C."/>
            <person name="Henrissat B."/>
            <person name="Grigoriev I.V."/>
            <person name="Hibbett D."/>
            <person name="Nagy L.G."/>
            <person name="Martin F.M."/>
        </authorList>
    </citation>
    <scope>NUCLEOTIDE SEQUENCE</scope>
    <source>
        <strain evidence="1">Prilba</strain>
    </source>
</reference>
<protein>
    <submittedName>
        <fullName evidence="1">Uncharacterized protein</fullName>
    </submittedName>
</protein>
<sequence>MMMDDIPFVIPPAPMPLPLMHPGHYGISYDIYTRATEDDLPHGWHSHRINTYRQLIRILNVAGFHHMQYSDYSRPNVHPAFAWLVMLSLCAISPPGKLESTVRGMKMHQINDDVCIVTQDVQLGGVHAQALRGPTPRQLVTDAAAALMHPAPEVLAVAPPMPQYTRPSQASVIAANWMQ</sequence>
<dbReference type="EMBL" id="WHVB01000012">
    <property type="protein sequence ID" value="KAF8478076.1"/>
    <property type="molecule type" value="Genomic_DNA"/>
</dbReference>
<gene>
    <name evidence="1" type="ORF">DFH94DRAFT_79791</name>
</gene>
<accession>A0A9P5MT29</accession>
<name>A0A9P5MT29_9AGAM</name>
<proteinExistence type="predicted"/>
<keyword evidence="2" id="KW-1185">Reference proteome</keyword>
<reference evidence="1" key="1">
    <citation type="submission" date="2019-10" db="EMBL/GenBank/DDBJ databases">
        <authorList>
            <consortium name="DOE Joint Genome Institute"/>
            <person name="Kuo A."/>
            <person name="Miyauchi S."/>
            <person name="Kiss E."/>
            <person name="Drula E."/>
            <person name="Kohler A."/>
            <person name="Sanchez-Garcia M."/>
            <person name="Andreopoulos B."/>
            <person name="Barry K.W."/>
            <person name="Bonito G."/>
            <person name="Buee M."/>
            <person name="Carver A."/>
            <person name="Chen C."/>
            <person name="Cichocki N."/>
            <person name="Clum A."/>
            <person name="Culley D."/>
            <person name="Crous P.W."/>
            <person name="Fauchery L."/>
            <person name="Girlanda M."/>
            <person name="Hayes R."/>
            <person name="Keri Z."/>
            <person name="LaButti K."/>
            <person name="Lipzen A."/>
            <person name="Lombard V."/>
            <person name="Magnuson J."/>
            <person name="Maillard F."/>
            <person name="Morin E."/>
            <person name="Murat C."/>
            <person name="Nolan M."/>
            <person name="Ohm R."/>
            <person name="Pangilinan J."/>
            <person name="Pereira M."/>
            <person name="Perotto S."/>
            <person name="Peter M."/>
            <person name="Riley R."/>
            <person name="Sitrit Y."/>
            <person name="Stielow B."/>
            <person name="Szollosi G."/>
            <person name="Zifcakova L."/>
            <person name="Stursova M."/>
            <person name="Spatafora J.W."/>
            <person name="Tedersoo L."/>
            <person name="Vaario L.-M."/>
            <person name="Yamada A."/>
            <person name="Yan M."/>
            <person name="Wang P."/>
            <person name="Xu J."/>
            <person name="Bruns T."/>
            <person name="Baldrian P."/>
            <person name="Vilgalys R."/>
            <person name="Henrissat B."/>
            <person name="Grigoriev I.V."/>
            <person name="Hibbett D."/>
            <person name="Nagy L.G."/>
            <person name="Martin F.M."/>
        </authorList>
    </citation>
    <scope>NUCLEOTIDE SEQUENCE</scope>
    <source>
        <strain evidence="1">Prilba</strain>
    </source>
</reference>
<dbReference type="AlphaFoldDB" id="A0A9P5MT29"/>
<dbReference type="OrthoDB" id="2913347at2759"/>